<dbReference type="SMART" id="SM00235">
    <property type="entry name" value="ZnMc"/>
    <property type="match status" value="1"/>
</dbReference>
<evidence type="ECO:0000256" key="1">
    <source>
        <dbReference type="ARBA" id="ARBA00022670"/>
    </source>
</evidence>
<evidence type="ECO:0000256" key="4">
    <source>
        <dbReference type="ARBA" id="ARBA00022833"/>
    </source>
</evidence>
<reference evidence="8" key="1">
    <citation type="journal article" date="2019" name="Int. J. Syst. Evol. Microbiol.">
        <title>The Global Catalogue of Microorganisms (GCM) 10K type strain sequencing project: providing services to taxonomists for standard genome sequencing and annotation.</title>
        <authorList>
            <consortium name="The Broad Institute Genomics Platform"/>
            <consortium name="The Broad Institute Genome Sequencing Center for Infectious Disease"/>
            <person name="Wu L."/>
            <person name="Ma J."/>
        </authorList>
    </citation>
    <scope>NUCLEOTIDE SEQUENCE [LARGE SCALE GENOMIC DNA]</scope>
    <source>
        <strain evidence="8">CCM 8930</strain>
    </source>
</reference>
<evidence type="ECO:0000259" key="6">
    <source>
        <dbReference type="SMART" id="SM00235"/>
    </source>
</evidence>
<keyword evidence="2" id="KW-0479">Metal-binding</keyword>
<sequence length="186" mass="20594">MKRKRIRLGVLVLTTTIVLNVGVVADASAATPFGTSRWREPRVTYVVSGSSHYRSVYAAAIRAWNSTGQFRFVQGSSAHHQVTLTTSNSTTGQFHMLAGITFTTAPRNGYYSQAKVLLLARNLSTYHYTTADQIHVAEHELGHVMGLQHSTARNSVMLANNRYNGISHNDVTAVRKRYHTPVGRHS</sequence>
<dbReference type="InterPro" id="IPR024079">
    <property type="entry name" value="MetalloPept_cat_dom_sf"/>
</dbReference>
<evidence type="ECO:0000256" key="5">
    <source>
        <dbReference type="SAM" id="SignalP"/>
    </source>
</evidence>
<evidence type="ECO:0000256" key="3">
    <source>
        <dbReference type="ARBA" id="ARBA00022801"/>
    </source>
</evidence>
<organism evidence="7 8">
    <name type="scientific">Lactiplantibacillus nangangensis</name>
    <dbReference type="NCBI Taxonomy" id="2559917"/>
    <lineage>
        <taxon>Bacteria</taxon>
        <taxon>Bacillati</taxon>
        <taxon>Bacillota</taxon>
        <taxon>Bacilli</taxon>
        <taxon>Lactobacillales</taxon>
        <taxon>Lactobacillaceae</taxon>
        <taxon>Lactiplantibacillus</taxon>
    </lineage>
</organism>
<keyword evidence="4" id="KW-0862">Zinc</keyword>
<dbReference type="SUPFAM" id="SSF55486">
    <property type="entry name" value="Metalloproteases ('zincins'), catalytic domain"/>
    <property type="match status" value="1"/>
</dbReference>
<feature type="signal peptide" evidence="5">
    <location>
        <begin position="1"/>
        <end position="29"/>
    </location>
</feature>
<keyword evidence="7" id="KW-0482">Metalloprotease</keyword>
<keyword evidence="8" id="KW-1185">Reference proteome</keyword>
<feature type="domain" description="Peptidase metallopeptidase" evidence="6">
    <location>
        <begin position="34"/>
        <end position="181"/>
    </location>
</feature>
<evidence type="ECO:0000313" key="7">
    <source>
        <dbReference type="EMBL" id="MFC6202629.1"/>
    </source>
</evidence>
<protein>
    <submittedName>
        <fullName evidence="7">M57 family metalloprotease</fullName>
    </submittedName>
</protein>
<keyword evidence="3" id="KW-0378">Hydrolase</keyword>
<dbReference type="InterPro" id="IPR006026">
    <property type="entry name" value="Peptidase_Metallo"/>
</dbReference>
<accession>A0ABW1SMX6</accession>
<dbReference type="RefSeq" id="WP_137616514.1">
    <property type="nucleotide sequence ID" value="NZ_BJDI01000009.1"/>
</dbReference>
<dbReference type="Gene3D" id="3.40.390.10">
    <property type="entry name" value="Collagenase (Catalytic Domain)"/>
    <property type="match status" value="1"/>
</dbReference>
<keyword evidence="1" id="KW-0645">Protease</keyword>
<comment type="caution">
    <text evidence="7">The sequence shown here is derived from an EMBL/GenBank/DDBJ whole genome shotgun (WGS) entry which is preliminary data.</text>
</comment>
<proteinExistence type="predicted"/>
<dbReference type="InterPro" id="IPR001818">
    <property type="entry name" value="Pept_M10_metallopeptidase"/>
</dbReference>
<dbReference type="InterPro" id="IPR021190">
    <property type="entry name" value="Pept_M10A"/>
</dbReference>
<dbReference type="EMBL" id="JBHSSE010000025">
    <property type="protein sequence ID" value="MFC6202629.1"/>
    <property type="molecule type" value="Genomic_DNA"/>
</dbReference>
<feature type="chain" id="PRO_5046635782" evidence="5">
    <location>
        <begin position="30"/>
        <end position="186"/>
    </location>
</feature>
<dbReference type="GO" id="GO:0008237">
    <property type="term" value="F:metallopeptidase activity"/>
    <property type="evidence" value="ECO:0007669"/>
    <property type="project" value="UniProtKB-KW"/>
</dbReference>
<name>A0ABW1SMX6_9LACO</name>
<dbReference type="Proteomes" id="UP001596171">
    <property type="component" value="Unassembled WGS sequence"/>
</dbReference>
<dbReference type="PRINTS" id="PR00138">
    <property type="entry name" value="MATRIXIN"/>
</dbReference>
<evidence type="ECO:0000256" key="2">
    <source>
        <dbReference type="ARBA" id="ARBA00022723"/>
    </source>
</evidence>
<gene>
    <name evidence="7" type="ORF">ACFP1L_12220</name>
</gene>
<evidence type="ECO:0000313" key="8">
    <source>
        <dbReference type="Proteomes" id="UP001596171"/>
    </source>
</evidence>
<keyword evidence="5" id="KW-0732">Signal</keyword>
<dbReference type="Pfam" id="PF00413">
    <property type="entry name" value="Peptidase_M10"/>
    <property type="match status" value="1"/>
</dbReference>